<reference evidence="2 3" key="1">
    <citation type="submission" date="2016-02" db="EMBL/GenBank/DDBJ databases">
        <title>Genome sequence of Clostridium tepidiprofundi DSM 19306.</title>
        <authorList>
            <person name="Poehlein A."/>
            <person name="Daniel R."/>
        </authorList>
    </citation>
    <scope>NUCLEOTIDE SEQUENCE [LARGE SCALE GENOMIC DNA]</scope>
    <source>
        <strain evidence="2 3">DSM 19306</strain>
    </source>
</reference>
<dbReference type="InterPro" id="IPR018392">
    <property type="entry name" value="LysM"/>
</dbReference>
<dbReference type="SUPFAM" id="SSF54106">
    <property type="entry name" value="LysM domain"/>
    <property type="match status" value="1"/>
</dbReference>
<evidence type="ECO:0000313" key="2">
    <source>
        <dbReference type="EMBL" id="KYH34945.1"/>
    </source>
</evidence>
<dbReference type="InterPro" id="IPR024300">
    <property type="entry name" value="SipL_SPOCS_dom"/>
</dbReference>
<dbReference type="PROSITE" id="PS51782">
    <property type="entry name" value="LYSM"/>
    <property type="match status" value="1"/>
</dbReference>
<dbReference type="InterPro" id="IPR036779">
    <property type="entry name" value="LysM_dom_sf"/>
</dbReference>
<dbReference type="Gene3D" id="3.10.350.10">
    <property type="entry name" value="LysM domain"/>
    <property type="match status" value="1"/>
</dbReference>
<gene>
    <name evidence="2" type="primary">exsA</name>
    <name evidence="2" type="ORF">CLTEP_11090</name>
</gene>
<dbReference type="STRING" id="1121338.CLTEP_11090"/>
<dbReference type="PANTHER" id="PTHR33734:SF22">
    <property type="entry name" value="MEMBRANE-BOUND LYTIC MUREIN TRANSGLYCOSYLASE D"/>
    <property type="match status" value="1"/>
</dbReference>
<dbReference type="GO" id="GO:0008932">
    <property type="term" value="F:lytic endotransglycosylase activity"/>
    <property type="evidence" value="ECO:0007669"/>
    <property type="project" value="TreeGrafter"/>
</dbReference>
<dbReference type="Pfam" id="PF12673">
    <property type="entry name" value="SipL"/>
    <property type="match status" value="3"/>
</dbReference>
<dbReference type="Pfam" id="PF01476">
    <property type="entry name" value="LysM"/>
    <property type="match status" value="1"/>
</dbReference>
<dbReference type="PANTHER" id="PTHR33734">
    <property type="entry name" value="LYSM DOMAIN-CONTAINING GPI-ANCHORED PROTEIN 2"/>
    <property type="match status" value="1"/>
</dbReference>
<dbReference type="SMART" id="SM00257">
    <property type="entry name" value="LysM"/>
    <property type="match status" value="1"/>
</dbReference>
<accession>A0A151B4W1</accession>
<organism evidence="2 3">
    <name type="scientific">Clostridium tepidiprofundi DSM 19306</name>
    <dbReference type="NCBI Taxonomy" id="1121338"/>
    <lineage>
        <taxon>Bacteria</taxon>
        <taxon>Bacillati</taxon>
        <taxon>Bacillota</taxon>
        <taxon>Clostridia</taxon>
        <taxon>Eubacteriales</taxon>
        <taxon>Clostridiaceae</taxon>
        <taxon>Clostridium</taxon>
    </lineage>
</organism>
<evidence type="ECO:0000313" key="3">
    <source>
        <dbReference type="Proteomes" id="UP000075531"/>
    </source>
</evidence>
<comment type="caution">
    <text evidence="2">The sequence shown here is derived from an EMBL/GenBank/DDBJ whole genome shotgun (WGS) entry which is preliminary data.</text>
</comment>
<feature type="domain" description="LysM" evidence="1">
    <location>
        <begin position="468"/>
        <end position="512"/>
    </location>
</feature>
<sequence>MELVKENIEYEQLQMENSVDTIVRDEYVIPDTHPDVIEILMLDAKPRIINKEVLDDKILLEGQIEYNLLYVTNVNDKREVYNVNYSTGFSNSVECESLSQDNVCEPECYVEHMECNIINERKICIEGIIQLKCNIYRKYDYEIVKDVTNSDDIQFWKNPTMIDKIIGDINTEILAQKHIKIPMDKPEIDKIIKYDIILHKKNVKVMEEKVKIEAMACIKLLYKSDNDSDVYFIEDEAELEKEVEMDRANSFMENCSDFNVYNVDFAIREDDLGESRIVDVDLLVKTNIKVMHREEIDMIEDAYSPSMLLDMDKREYTMNVMLTPVNDEKVVKGEIELDNDVPKPRKVIMCTGDVFITDKKILEDKVVIEGVTKTSVLYKTVDEGKQISAVEDEIPFTCALDIPGVKINMQCLCKISLENIEADIEAGTIAVKALIKVYALVNYNVHKEFLVDLCQSDGDIPNKKASITIYVVQNGDTLWKIAKRYFTTIDDLVKLNNIEDPDNIMIGQKLLIPGRAII</sequence>
<dbReference type="PATRIC" id="fig|1121338.3.peg.1145"/>
<dbReference type="Proteomes" id="UP000075531">
    <property type="component" value="Unassembled WGS sequence"/>
</dbReference>
<proteinExistence type="predicted"/>
<dbReference type="RefSeq" id="WP_066823750.1">
    <property type="nucleotide sequence ID" value="NZ_LTBA01000008.1"/>
</dbReference>
<evidence type="ECO:0000259" key="1">
    <source>
        <dbReference type="PROSITE" id="PS51782"/>
    </source>
</evidence>
<protein>
    <submittedName>
        <fullName evidence="2">Spore coat assembly protein ExsA</fullName>
    </submittedName>
</protein>
<dbReference type="OrthoDB" id="9779340at2"/>
<dbReference type="EMBL" id="LTBA01000008">
    <property type="protein sequence ID" value="KYH34945.1"/>
    <property type="molecule type" value="Genomic_DNA"/>
</dbReference>
<dbReference type="CDD" id="cd00118">
    <property type="entry name" value="LysM"/>
    <property type="match status" value="1"/>
</dbReference>
<name>A0A151B4W1_9CLOT</name>
<keyword evidence="3" id="KW-1185">Reference proteome</keyword>
<dbReference type="AlphaFoldDB" id="A0A151B4W1"/>